<dbReference type="PANTHER" id="PTHR32282:SF15">
    <property type="entry name" value="PENICILLIN-BINDING PROTEIN 1C"/>
    <property type="match status" value="1"/>
</dbReference>
<dbReference type="GO" id="GO:0006508">
    <property type="term" value="P:proteolysis"/>
    <property type="evidence" value="ECO:0007669"/>
    <property type="project" value="UniProtKB-KW"/>
</dbReference>
<evidence type="ECO:0000259" key="13">
    <source>
        <dbReference type="Pfam" id="PF00912"/>
    </source>
</evidence>
<protein>
    <recommendedName>
        <fullName evidence="10">peptidoglycan glycosyltransferase</fullName>
        <ecNumber evidence="10">2.4.99.28</ecNumber>
    </recommendedName>
</protein>
<dbReference type="Proteomes" id="UP000598467">
    <property type="component" value="Unassembled WGS sequence"/>
</dbReference>
<evidence type="ECO:0000256" key="9">
    <source>
        <dbReference type="ARBA" id="ARBA00023268"/>
    </source>
</evidence>
<evidence type="ECO:0000259" key="12">
    <source>
        <dbReference type="Pfam" id="PF00905"/>
    </source>
</evidence>
<dbReference type="GO" id="GO:0008955">
    <property type="term" value="F:peptidoglycan glycosyltransferase activity"/>
    <property type="evidence" value="ECO:0007669"/>
    <property type="project" value="UniProtKB-EC"/>
</dbReference>
<dbReference type="GO" id="GO:0008658">
    <property type="term" value="F:penicillin binding"/>
    <property type="evidence" value="ECO:0007669"/>
    <property type="project" value="InterPro"/>
</dbReference>
<evidence type="ECO:0000313" key="16">
    <source>
        <dbReference type="Proteomes" id="UP000598467"/>
    </source>
</evidence>
<dbReference type="InterPro" id="IPR050396">
    <property type="entry name" value="Glycosyltr_51/Transpeptidase"/>
</dbReference>
<feature type="domain" description="Glycosyl transferase family 51" evidence="13">
    <location>
        <begin position="47"/>
        <end position="220"/>
    </location>
</feature>
<dbReference type="GO" id="GO:0009252">
    <property type="term" value="P:peptidoglycan biosynthetic process"/>
    <property type="evidence" value="ECO:0007669"/>
    <property type="project" value="InterPro"/>
</dbReference>
<keyword evidence="6" id="KW-0328">Glycosyltransferase</keyword>
<evidence type="ECO:0000256" key="4">
    <source>
        <dbReference type="ARBA" id="ARBA00022645"/>
    </source>
</evidence>
<sequence length="684" mass="73858">MGLAGVAVICLAAIKVGVDYERLPEIPNASDLSLSSVVLDRNDRLLRAFTSDDQKWRLPVALDEVDPLYVKMLVAYEDKRFYDHHGVDAGALVRAAGQMLLSGRIVSGGSTLTMQVARLLEEHPTRTLGAKYEQILRAIQIENSLSKDQILSLYMLRAPFGGNLEGVRAASLVWFGKEPSRLTPAEAALLVALPQSPEARRPDRFAARATEARDRVLERAVTAGVLTREEAAAARLDQVPDRRRAMPFLAAHSARDAVLEDPERLIHRLTIDGPLQESLESLVRDRVRALGPHISSAIIVADHRSGEILASVGSPDLLSERRQGHIDMTKAVRSPGSTLKPLIYGLAFEEGVAHPESFIEDRPIDIGGYRPTNFDQAYQGTVTVREALQLSLNTPAVQLLEAVGPARLISRLKRAGAEPVLSGDKAPGLAIGLGGLGLTLTDLTRLYAALARQGRPISLVLNRDLPRQPAGTAEVLEPIAAWHVADILSGLPQPQSAGTSAIAYKTGTAYGYRDCWAVGFDGQYVVAVWVGRADASPVPGMTGAKAAVPILFEAFQRLGKDRVPLAAKPDGVLSRPTAELPVALRRARVAGRDALSRKGTPFRIAYPPEGAIVELGFKAGNGAQPLVVKLEGGKRPYTWLVNDKPVEISSFRRQLVFTPKEEGFAKVAVIDAEGQVARVDLTLK</sequence>
<dbReference type="Pfam" id="PF06832">
    <property type="entry name" value="BiPBP_C"/>
    <property type="match status" value="1"/>
</dbReference>
<dbReference type="EC" id="2.4.99.28" evidence="10"/>
<dbReference type="PANTHER" id="PTHR32282">
    <property type="entry name" value="BINDING PROTEIN TRANSPEPTIDASE, PUTATIVE-RELATED"/>
    <property type="match status" value="1"/>
</dbReference>
<evidence type="ECO:0000256" key="5">
    <source>
        <dbReference type="ARBA" id="ARBA00022670"/>
    </source>
</evidence>
<comment type="similarity">
    <text evidence="2">In the C-terminal section; belongs to the transpeptidase family.</text>
</comment>
<dbReference type="Pfam" id="PF00905">
    <property type="entry name" value="Transpeptidase"/>
    <property type="match status" value="1"/>
</dbReference>
<keyword evidence="5" id="KW-0645">Protease</keyword>
<keyword evidence="8" id="KW-0378">Hydrolase</keyword>
<evidence type="ECO:0000256" key="7">
    <source>
        <dbReference type="ARBA" id="ARBA00022679"/>
    </source>
</evidence>
<feature type="domain" description="Penicillin-binding C-terminal" evidence="14">
    <location>
        <begin position="595"/>
        <end position="679"/>
    </location>
</feature>
<evidence type="ECO:0000256" key="8">
    <source>
        <dbReference type="ARBA" id="ARBA00022801"/>
    </source>
</evidence>
<reference evidence="15" key="1">
    <citation type="submission" date="2020-05" db="EMBL/GenBank/DDBJ databases">
        <title>Identification of trans-AT polyketide cluster in two marine bacteria, producers of a novel glutaramide-containing polyketide sesbanimide D and analogs.</title>
        <authorList>
            <person name="Kacar D."/>
            <person name="Rodriguez P."/>
            <person name="Canedo L."/>
            <person name="Gonzalez E."/>
            <person name="Galan B."/>
            <person name="De La Calle F."/>
            <person name="Garcia J.L."/>
        </authorList>
    </citation>
    <scope>NUCLEOTIDE SEQUENCE</scope>
    <source>
        <strain evidence="15">PHM038</strain>
    </source>
</reference>
<dbReference type="SUPFAM" id="SSF53955">
    <property type="entry name" value="Lysozyme-like"/>
    <property type="match status" value="1"/>
</dbReference>
<dbReference type="InterPro" id="IPR023346">
    <property type="entry name" value="Lysozyme-like_dom_sf"/>
</dbReference>
<dbReference type="Pfam" id="PF00912">
    <property type="entry name" value="Transgly"/>
    <property type="match status" value="1"/>
</dbReference>
<comment type="caution">
    <text evidence="15">The sequence shown here is derived from an EMBL/GenBank/DDBJ whole genome shotgun (WGS) entry which is preliminary data.</text>
</comment>
<evidence type="ECO:0000256" key="1">
    <source>
        <dbReference type="ARBA" id="ARBA00004752"/>
    </source>
</evidence>
<keyword evidence="7" id="KW-0808">Transferase</keyword>
<comment type="pathway">
    <text evidence="1">Cell wall biogenesis; peptidoglycan biosynthesis.</text>
</comment>
<evidence type="ECO:0000256" key="3">
    <source>
        <dbReference type="ARBA" id="ARBA00007739"/>
    </source>
</evidence>
<comment type="similarity">
    <text evidence="3">In the N-terminal section; belongs to the glycosyltransferase 51 family.</text>
</comment>
<evidence type="ECO:0000259" key="14">
    <source>
        <dbReference type="Pfam" id="PF06832"/>
    </source>
</evidence>
<evidence type="ECO:0000256" key="10">
    <source>
        <dbReference type="ARBA" id="ARBA00044770"/>
    </source>
</evidence>
<dbReference type="Gene3D" id="1.10.3810.10">
    <property type="entry name" value="Biosynthetic peptidoglycan transglycosylase-like"/>
    <property type="match status" value="1"/>
</dbReference>
<dbReference type="GO" id="GO:0030288">
    <property type="term" value="C:outer membrane-bounded periplasmic space"/>
    <property type="evidence" value="ECO:0007669"/>
    <property type="project" value="TreeGrafter"/>
</dbReference>
<dbReference type="InterPro" id="IPR001460">
    <property type="entry name" value="PCN-bd_Tpept"/>
</dbReference>
<evidence type="ECO:0000256" key="6">
    <source>
        <dbReference type="ARBA" id="ARBA00022676"/>
    </source>
</evidence>
<dbReference type="GO" id="GO:0004180">
    <property type="term" value="F:carboxypeptidase activity"/>
    <property type="evidence" value="ECO:0007669"/>
    <property type="project" value="UniProtKB-KW"/>
</dbReference>
<dbReference type="NCBIfam" id="TIGR02073">
    <property type="entry name" value="PBP_1c"/>
    <property type="match status" value="1"/>
</dbReference>
<gene>
    <name evidence="15" type="primary">pbpC</name>
    <name evidence="15" type="ORF">HK439_01865</name>
</gene>
<dbReference type="InterPro" id="IPR001264">
    <property type="entry name" value="Glyco_trans_51"/>
</dbReference>
<dbReference type="InterPro" id="IPR012338">
    <property type="entry name" value="Beta-lactam/transpept-like"/>
</dbReference>
<evidence type="ECO:0000256" key="2">
    <source>
        <dbReference type="ARBA" id="ARBA00007090"/>
    </source>
</evidence>
<feature type="domain" description="Penicillin-binding protein transpeptidase" evidence="12">
    <location>
        <begin position="297"/>
        <end position="531"/>
    </location>
</feature>
<evidence type="ECO:0000313" key="15">
    <source>
        <dbReference type="EMBL" id="MBD1544995.1"/>
    </source>
</evidence>
<dbReference type="Gene3D" id="3.40.710.10">
    <property type="entry name" value="DD-peptidase/beta-lactamase superfamily"/>
    <property type="match status" value="1"/>
</dbReference>
<dbReference type="EMBL" id="JABFCZ010000002">
    <property type="protein sequence ID" value="MBD1544995.1"/>
    <property type="molecule type" value="Genomic_DNA"/>
</dbReference>
<organism evidence="15 16">
    <name type="scientific">Roseibium aggregatum</name>
    <dbReference type="NCBI Taxonomy" id="187304"/>
    <lineage>
        <taxon>Bacteria</taxon>
        <taxon>Pseudomonadati</taxon>
        <taxon>Pseudomonadota</taxon>
        <taxon>Alphaproteobacteria</taxon>
        <taxon>Hyphomicrobiales</taxon>
        <taxon>Stappiaceae</taxon>
        <taxon>Roseibium</taxon>
    </lineage>
</organism>
<dbReference type="SUPFAM" id="SSF56601">
    <property type="entry name" value="beta-lactamase/transpeptidase-like"/>
    <property type="match status" value="1"/>
</dbReference>
<dbReference type="AlphaFoldDB" id="A0A926NVQ3"/>
<proteinExistence type="inferred from homology"/>
<keyword evidence="4" id="KW-0121">Carboxypeptidase</keyword>
<dbReference type="InterPro" id="IPR036950">
    <property type="entry name" value="PBP_transglycosylase"/>
</dbReference>
<dbReference type="InterPro" id="IPR011815">
    <property type="entry name" value="PBP_1c"/>
</dbReference>
<evidence type="ECO:0000256" key="11">
    <source>
        <dbReference type="ARBA" id="ARBA00049902"/>
    </source>
</evidence>
<comment type="catalytic activity">
    <reaction evidence="11">
        <text>[GlcNAc-(1-&gt;4)-Mur2Ac(oyl-L-Ala-gamma-D-Glu-L-Lys-D-Ala-D-Ala)](n)-di-trans,octa-cis-undecaprenyl diphosphate + beta-D-GlcNAc-(1-&gt;4)-Mur2Ac(oyl-L-Ala-gamma-D-Glu-L-Lys-D-Ala-D-Ala)-di-trans,octa-cis-undecaprenyl diphosphate = [GlcNAc-(1-&gt;4)-Mur2Ac(oyl-L-Ala-gamma-D-Glu-L-Lys-D-Ala-D-Ala)](n+1)-di-trans,octa-cis-undecaprenyl diphosphate + di-trans,octa-cis-undecaprenyl diphosphate + H(+)</text>
        <dbReference type="Rhea" id="RHEA:23708"/>
        <dbReference type="Rhea" id="RHEA-COMP:9602"/>
        <dbReference type="Rhea" id="RHEA-COMP:9603"/>
        <dbReference type="ChEBI" id="CHEBI:15378"/>
        <dbReference type="ChEBI" id="CHEBI:58405"/>
        <dbReference type="ChEBI" id="CHEBI:60033"/>
        <dbReference type="ChEBI" id="CHEBI:78435"/>
        <dbReference type="EC" id="2.4.99.28"/>
    </reaction>
</comment>
<name>A0A926NVQ3_9HYPH</name>
<accession>A0A926NVQ3</accession>
<keyword evidence="9" id="KW-0511">Multifunctional enzyme</keyword>
<dbReference type="InterPro" id="IPR009647">
    <property type="entry name" value="PBP_C"/>
</dbReference>